<feature type="domain" description="HTH gntR-type" evidence="6">
    <location>
        <begin position="1"/>
        <end position="69"/>
    </location>
</feature>
<keyword evidence="5" id="KW-0804">Transcription</keyword>
<proteinExistence type="inferred from homology"/>
<keyword evidence="7" id="KW-0808">Transferase</keyword>
<dbReference type="AlphaFoldDB" id="A0A0E3K000"/>
<evidence type="ECO:0000256" key="5">
    <source>
        <dbReference type="ARBA" id="ARBA00023163"/>
    </source>
</evidence>
<dbReference type="SMART" id="SM00345">
    <property type="entry name" value="HTH_GNTR"/>
    <property type="match status" value="1"/>
</dbReference>
<dbReference type="InterPro" id="IPR036388">
    <property type="entry name" value="WH-like_DNA-bd_sf"/>
</dbReference>
<dbReference type="InterPro" id="IPR015421">
    <property type="entry name" value="PyrdxlP-dep_Trfase_major"/>
</dbReference>
<dbReference type="InterPro" id="IPR000524">
    <property type="entry name" value="Tscrpt_reg_HTH_GntR"/>
</dbReference>
<keyword evidence="8" id="KW-1185">Reference proteome</keyword>
<dbReference type="RefSeq" id="WP_029161985.1">
    <property type="nucleotide sequence ID" value="NZ_CP009933.1"/>
</dbReference>
<protein>
    <submittedName>
        <fullName evidence="7">Transcriptional regulator, GntR family with aminotransferase domain</fullName>
    </submittedName>
</protein>
<evidence type="ECO:0000313" key="8">
    <source>
        <dbReference type="Proteomes" id="UP000033115"/>
    </source>
</evidence>
<dbReference type="Pfam" id="PF00155">
    <property type="entry name" value="Aminotran_1_2"/>
    <property type="match status" value="1"/>
</dbReference>
<dbReference type="CDD" id="cd07377">
    <property type="entry name" value="WHTH_GntR"/>
    <property type="match status" value="1"/>
</dbReference>
<reference evidence="7 8" key="1">
    <citation type="journal article" date="2015" name="J. Biotechnol.">
        <title>Complete genome sequence of a malodorant-producing acetogen, Clostridium scatologenes ATCC 25775(T).</title>
        <authorList>
            <person name="Zhu Z."/>
            <person name="Guo T."/>
            <person name="Zheng H."/>
            <person name="Song T."/>
            <person name="Ouyang P."/>
            <person name="Xie J."/>
        </authorList>
    </citation>
    <scope>NUCLEOTIDE SEQUENCE [LARGE SCALE GENOMIC DNA]</scope>
    <source>
        <strain evidence="7 8">ATCC 25775</strain>
    </source>
</reference>
<evidence type="ECO:0000256" key="4">
    <source>
        <dbReference type="ARBA" id="ARBA00023125"/>
    </source>
</evidence>
<dbReference type="SUPFAM" id="SSF53383">
    <property type="entry name" value="PLP-dependent transferases"/>
    <property type="match status" value="1"/>
</dbReference>
<dbReference type="Pfam" id="PF00392">
    <property type="entry name" value="GntR"/>
    <property type="match status" value="1"/>
</dbReference>
<dbReference type="Gene3D" id="3.40.640.10">
    <property type="entry name" value="Type I PLP-dependent aspartate aminotransferase-like (Major domain)"/>
    <property type="match status" value="1"/>
</dbReference>
<evidence type="ECO:0000256" key="1">
    <source>
        <dbReference type="ARBA" id="ARBA00005384"/>
    </source>
</evidence>
<evidence type="ECO:0000259" key="6">
    <source>
        <dbReference type="PROSITE" id="PS50949"/>
    </source>
</evidence>
<evidence type="ECO:0000313" key="7">
    <source>
        <dbReference type="EMBL" id="AKA68820.1"/>
    </source>
</evidence>
<dbReference type="PANTHER" id="PTHR46577">
    <property type="entry name" value="HTH-TYPE TRANSCRIPTIONAL REGULATORY PROTEIN GABR"/>
    <property type="match status" value="1"/>
</dbReference>
<dbReference type="CDD" id="cd00609">
    <property type="entry name" value="AAT_like"/>
    <property type="match status" value="1"/>
</dbReference>
<keyword evidence="7" id="KW-0032">Aminotransferase</keyword>
<dbReference type="GO" id="GO:0008483">
    <property type="term" value="F:transaminase activity"/>
    <property type="evidence" value="ECO:0007669"/>
    <property type="project" value="UniProtKB-KW"/>
</dbReference>
<gene>
    <name evidence="7" type="ORF">CSCA_1695</name>
</gene>
<dbReference type="HOGENOM" id="CLU_017584_0_0_9"/>
<dbReference type="GO" id="GO:0030170">
    <property type="term" value="F:pyridoxal phosphate binding"/>
    <property type="evidence" value="ECO:0007669"/>
    <property type="project" value="InterPro"/>
</dbReference>
<dbReference type="STRING" id="1548.CSCA_1695"/>
<organism evidence="7 8">
    <name type="scientific">Clostridium scatologenes</name>
    <dbReference type="NCBI Taxonomy" id="1548"/>
    <lineage>
        <taxon>Bacteria</taxon>
        <taxon>Bacillati</taxon>
        <taxon>Bacillota</taxon>
        <taxon>Clostridia</taxon>
        <taxon>Eubacteriales</taxon>
        <taxon>Clostridiaceae</taxon>
        <taxon>Clostridium</taxon>
    </lineage>
</organism>
<sequence length="458" mass="53232">MSKYNDIVNYIINEVENKNLKYKQKLPTVRMLSEKFNCSKMTVVRAYDELEKEHIVYSIPQSGYYLVKNNGELNRNLHSNIIDFSSAAPDKGILPYEEFQHCLNKAIDIYKQTLFDYSDPQGLPNLISVIKEEFEEYQIFCSEENIFITSGSQQAINILFNMPFPNGKNNVLVEQPTYNGGLKSLEFSNDRVIGIQRNFKGINLDELERRFANCNIKCFYTIPRFHNPLGTSYSGEEKKQILKLAEKYDVYIIEDDYLADLEIKSNSYPMYYDDISSRVIYLKSFSKILLPGLRIAAVVLPKILTNVFKEYKKWADLSTSVLSQGALEIYIKSGMFKAHVKKIRKTYFERMNLVKKELTQANMHYLKCHVPDTGFFACIELIEKINVSNIIKELRYSSNIYLGDAEKNYLKDYFNDNILKISIARANIENIKNGIPIILDKISKIKEEKSFYNDVFNI</sequence>
<accession>A0A0E3K000</accession>
<dbReference type="PROSITE" id="PS50949">
    <property type="entry name" value="HTH_GNTR"/>
    <property type="match status" value="1"/>
</dbReference>
<dbReference type="EMBL" id="CP009933">
    <property type="protein sequence ID" value="AKA68820.1"/>
    <property type="molecule type" value="Genomic_DNA"/>
</dbReference>
<dbReference type="InterPro" id="IPR004839">
    <property type="entry name" value="Aminotransferase_I/II_large"/>
</dbReference>
<dbReference type="InterPro" id="IPR036390">
    <property type="entry name" value="WH_DNA-bd_sf"/>
</dbReference>
<keyword evidence="3" id="KW-0805">Transcription regulation</keyword>
<dbReference type="SUPFAM" id="SSF46785">
    <property type="entry name" value="Winged helix' DNA-binding domain"/>
    <property type="match status" value="1"/>
</dbReference>
<dbReference type="GO" id="GO:0003700">
    <property type="term" value="F:DNA-binding transcription factor activity"/>
    <property type="evidence" value="ECO:0007669"/>
    <property type="project" value="InterPro"/>
</dbReference>
<dbReference type="InterPro" id="IPR051446">
    <property type="entry name" value="HTH_trans_reg/aminotransferase"/>
</dbReference>
<dbReference type="KEGG" id="csq:CSCA_1695"/>
<keyword evidence="2" id="KW-0663">Pyridoxal phosphate</keyword>
<dbReference type="Proteomes" id="UP000033115">
    <property type="component" value="Chromosome"/>
</dbReference>
<dbReference type="Gene3D" id="1.10.10.10">
    <property type="entry name" value="Winged helix-like DNA-binding domain superfamily/Winged helix DNA-binding domain"/>
    <property type="match status" value="1"/>
</dbReference>
<dbReference type="GO" id="GO:0003677">
    <property type="term" value="F:DNA binding"/>
    <property type="evidence" value="ECO:0007669"/>
    <property type="project" value="UniProtKB-KW"/>
</dbReference>
<evidence type="ECO:0000256" key="2">
    <source>
        <dbReference type="ARBA" id="ARBA00022898"/>
    </source>
</evidence>
<keyword evidence="4" id="KW-0238">DNA-binding</keyword>
<comment type="similarity">
    <text evidence="1">In the C-terminal section; belongs to the class-I pyridoxal-phosphate-dependent aminotransferase family.</text>
</comment>
<dbReference type="InterPro" id="IPR015424">
    <property type="entry name" value="PyrdxlP-dep_Trfase"/>
</dbReference>
<name>A0A0E3K000_CLOSL</name>
<evidence type="ECO:0000256" key="3">
    <source>
        <dbReference type="ARBA" id="ARBA00023015"/>
    </source>
</evidence>
<dbReference type="PANTHER" id="PTHR46577:SF1">
    <property type="entry name" value="HTH-TYPE TRANSCRIPTIONAL REGULATORY PROTEIN GABR"/>
    <property type="match status" value="1"/>
</dbReference>